<dbReference type="Gene3D" id="3.40.50.300">
    <property type="entry name" value="P-loop containing nucleotide triphosphate hydrolases"/>
    <property type="match status" value="1"/>
</dbReference>
<evidence type="ECO:0000313" key="1">
    <source>
        <dbReference type="EMBL" id="QOI71209.1"/>
    </source>
</evidence>
<proteinExistence type="predicted"/>
<evidence type="ECO:0000313" key="2">
    <source>
        <dbReference type="Proteomes" id="UP000594095"/>
    </source>
</evidence>
<organism evidence="1 2">
    <name type="scientific">Erwinia phage pEa_SNUABM_12</name>
    <dbReference type="NCBI Taxonomy" id="2768773"/>
    <lineage>
        <taxon>Viruses</taxon>
        <taxon>Duplodnaviria</taxon>
        <taxon>Heunggongvirae</taxon>
        <taxon>Uroviricota</taxon>
        <taxon>Caudoviricetes</taxon>
        <taxon>Eneladusvirus</taxon>
        <taxon>Eneladusvirus BF</taxon>
    </lineage>
</organism>
<gene>
    <name evidence="1" type="ORF">pEaSNUABM12_00271</name>
</gene>
<reference evidence="1 2" key="1">
    <citation type="submission" date="2020-08" db="EMBL/GenBank/DDBJ databases">
        <title>Complete genome sequence of Erwinia phage pEa_SNUABM_12.</title>
        <authorList>
            <person name="Kim S.G."/>
            <person name="Lee S.B."/>
            <person name="Park S.C."/>
        </authorList>
    </citation>
    <scope>NUCLEOTIDE SEQUENCE [LARGE SCALE GENOMIC DNA]</scope>
</reference>
<dbReference type="Proteomes" id="UP000594095">
    <property type="component" value="Genome"/>
</dbReference>
<protein>
    <submittedName>
        <fullName evidence="1">Putative terminase like protein</fullName>
    </submittedName>
</protein>
<dbReference type="InterPro" id="IPR027417">
    <property type="entry name" value="P-loop_NTPase"/>
</dbReference>
<name>A0A7L8ZMH0_9CAUD</name>
<sequence length="236" mass="27650">MNNIMEYVKCRDDIFYFMEKYLNLQLRGYQIDQLNQYLEVQTGQTLNILGHRGCGITLINCVFLLWKGLFGTNEKAVVISPSQLMSNYNSKKIMELYAIFCSNWNNNQTRYEMSYHNSTTLINFTNSCIIKFLNYTNMHQVRGISYNYMFFDDVYYSKLDIDDISVVKSSAKKYIITNSCLPEHVHPLEDTGVIIKYPWYCDCKRTQQWQLSELNSLGKPAFNLMYGCTRGLEDGK</sequence>
<dbReference type="EMBL" id="MT939486">
    <property type="protein sequence ID" value="QOI71209.1"/>
    <property type="molecule type" value="Genomic_DNA"/>
</dbReference>
<accession>A0A7L8ZMH0</accession>